<evidence type="ECO:0000313" key="2">
    <source>
        <dbReference type="Proteomes" id="UP001057402"/>
    </source>
</evidence>
<evidence type="ECO:0000313" key="1">
    <source>
        <dbReference type="EMBL" id="KAI4339127.1"/>
    </source>
</evidence>
<keyword evidence="2" id="KW-1185">Reference proteome</keyword>
<name>A0ACB9NS56_9MYRT</name>
<comment type="caution">
    <text evidence="1">The sequence shown here is derived from an EMBL/GenBank/DDBJ whole genome shotgun (WGS) entry which is preliminary data.</text>
</comment>
<accession>A0ACB9NS56</accession>
<organism evidence="1 2">
    <name type="scientific">Melastoma candidum</name>
    <dbReference type="NCBI Taxonomy" id="119954"/>
    <lineage>
        <taxon>Eukaryota</taxon>
        <taxon>Viridiplantae</taxon>
        <taxon>Streptophyta</taxon>
        <taxon>Embryophyta</taxon>
        <taxon>Tracheophyta</taxon>
        <taxon>Spermatophyta</taxon>
        <taxon>Magnoliopsida</taxon>
        <taxon>eudicotyledons</taxon>
        <taxon>Gunneridae</taxon>
        <taxon>Pentapetalae</taxon>
        <taxon>rosids</taxon>
        <taxon>malvids</taxon>
        <taxon>Myrtales</taxon>
        <taxon>Melastomataceae</taxon>
        <taxon>Melastomatoideae</taxon>
        <taxon>Melastomateae</taxon>
        <taxon>Melastoma</taxon>
    </lineage>
</organism>
<dbReference type="Proteomes" id="UP001057402">
    <property type="component" value="Chromosome 7"/>
</dbReference>
<gene>
    <name evidence="1" type="ORF">MLD38_024098</name>
</gene>
<proteinExistence type="predicted"/>
<reference evidence="2" key="1">
    <citation type="journal article" date="2023" name="Front. Plant Sci.">
        <title>Chromosomal-level genome assembly of Melastoma candidum provides insights into trichome evolution.</title>
        <authorList>
            <person name="Zhong Y."/>
            <person name="Wu W."/>
            <person name="Sun C."/>
            <person name="Zou P."/>
            <person name="Liu Y."/>
            <person name="Dai S."/>
            <person name="Zhou R."/>
        </authorList>
    </citation>
    <scope>NUCLEOTIDE SEQUENCE [LARGE SCALE GENOMIC DNA]</scope>
</reference>
<sequence>MEALVCKKLGDPTLQPLSSPDSPLFLDDNHPIPKLKGPTSVLVRVKATSLNYANYLQILGKYQEKFPLPFIPGSDYSGVVEAVGPGVSGLGVGDRVCSIASVGSFARFIVADEKELFKVPEGCDLVAAGALPVVFGTSYVALINRAQLRSGQVLLVLGAAGGVGISAVQIGKVCGATVIAIARGAEKTQYLRSSGADHVIDASNENVTASVKEFLKAKKLKGVDVLYDPVGGKLAKESLKLLNWGAQILVIGFASGEVPVIPANIALVKNWTVHGLYWGSHRQHQPDVFINSIKDPLSWLAKGSIKVNISHSFTLQEANLAFTAIKDRKVIGKVMVICDGSGNVSSKM</sequence>
<dbReference type="EMBL" id="CM042886">
    <property type="protein sequence ID" value="KAI4339127.1"/>
    <property type="molecule type" value="Genomic_DNA"/>
</dbReference>
<protein>
    <submittedName>
        <fullName evidence="1">Uncharacterized protein</fullName>
    </submittedName>
</protein>